<dbReference type="STRING" id="50990.A0A4Y7Q0E4"/>
<dbReference type="PANTHER" id="PTHR47190">
    <property type="entry name" value="DEHYDROGENASE, PUTATIVE-RELATED"/>
    <property type="match status" value="1"/>
</dbReference>
<organism evidence="6 7">
    <name type="scientific">Rickenella mellea</name>
    <dbReference type="NCBI Taxonomy" id="50990"/>
    <lineage>
        <taxon>Eukaryota</taxon>
        <taxon>Fungi</taxon>
        <taxon>Dikarya</taxon>
        <taxon>Basidiomycota</taxon>
        <taxon>Agaricomycotina</taxon>
        <taxon>Agaricomycetes</taxon>
        <taxon>Hymenochaetales</taxon>
        <taxon>Rickenellaceae</taxon>
        <taxon>Rickenella</taxon>
    </lineage>
</organism>
<evidence type="ECO:0000256" key="2">
    <source>
        <dbReference type="RuleBase" id="RU003968"/>
    </source>
</evidence>
<dbReference type="CDD" id="cd09630">
    <property type="entry name" value="CDH_like_cytochrome"/>
    <property type="match status" value="1"/>
</dbReference>
<dbReference type="Proteomes" id="UP000294933">
    <property type="component" value="Unassembled WGS sequence"/>
</dbReference>
<dbReference type="PANTHER" id="PTHR47190:SF1">
    <property type="entry name" value="GLUCOSE-METHANOL-CHOLINE OXIDOREDUCTASE N-TERMINAL DOMAIN-CONTAINING PROTEIN"/>
    <property type="match status" value="1"/>
</dbReference>
<proteinExistence type="inferred from homology"/>
<dbReference type="SUPFAM" id="SSF51905">
    <property type="entry name" value="FAD/NAD(P)-binding domain"/>
    <property type="match status" value="1"/>
</dbReference>
<dbReference type="PROSITE" id="PS00624">
    <property type="entry name" value="GMC_OXRED_2"/>
    <property type="match status" value="1"/>
</dbReference>
<evidence type="ECO:0000313" key="6">
    <source>
        <dbReference type="EMBL" id="TDL21117.1"/>
    </source>
</evidence>
<dbReference type="InterPro" id="IPR007867">
    <property type="entry name" value="GMC_OxRtase_C"/>
</dbReference>
<dbReference type="SUPFAM" id="SSF54373">
    <property type="entry name" value="FAD-linked reductases, C-terminal domain"/>
    <property type="match status" value="1"/>
</dbReference>
<dbReference type="Gene3D" id="2.60.40.1210">
    <property type="entry name" value="Cellobiose dehydrogenase, cytochrome domain"/>
    <property type="match status" value="1"/>
</dbReference>
<dbReference type="Pfam" id="PF05199">
    <property type="entry name" value="GMC_oxred_C"/>
    <property type="match status" value="1"/>
</dbReference>
<dbReference type="VEuPathDB" id="FungiDB:BD410DRAFT_316022"/>
<dbReference type="GO" id="GO:0050660">
    <property type="term" value="F:flavin adenine dinucleotide binding"/>
    <property type="evidence" value="ECO:0007669"/>
    <property type="project" value="InterPro"/>
</dbReference>
<evidence type="ECO:0000259" key="4">
    <source>
        <dbReference type="PROSITE" id="PS00623"/>
    </source>
</evidence>
<keyword evidence="2" id="KW-0274">FAD</keyword>
<sequence>MVWCRRLLALASAVGCALAQSSVSYSDSGITWQGIFDPTYGVSYGFVLPPTTATGALAQEFVAEIVSPIANKWIGLSVNGQMAFDLLIVAWPNNGQIVYSTRYTTDYIQPTVYPGPIITTLQSSVNATSWKWIFRCQNCTTWSGGSLNTANPTVPAWVVGLIPVDTPSDPASNMAQHDGFGFWGQIWPLAHSNDYNSIISGGGSTPTTTSGAPASTSSAPVATATPYDYIVVGGGPGGLVTADRLSEALPNKKILLLERGGPSTAQTGGTDVPPWATGTNLTRFDIPGEFQAMFGSSGPTYWYCSDVTTFAGCVIGGGTSINGGLYWYPNTQDFSTARGWPASWTNYQSYAAKLQARLPSTDHPSPDGKLYLEQTFPVMQKLLGNLGYSNITLNDNVNFRDHVYGYSAYNFQKGKRWGPVATYFKTASARSNFKVVYNTVVASVARNGSTITGVQTNNPLIGPRGFIPLNKNGRVILSAGSFGTPRILFQSGIGPADQIALVQQSNVAASFLPPKSQFINLPVGMNVQDNPSINLMFTHPSIDAYDNWAPIWSSPRPADAAQYLKSQTGVFASSSPRVSFWSALGGPDNKTRWMQGTVRPGFDSVTTDYPYNASQVFSITLYLSTGVTSRGRVGLTSSALAAGALVNPWFTDPNDKAALLSGINNVISGVKQVPGLTLITPDNTTTVEDYVNNYVNLGSNHWVGSCSIGKVVDENTLVMGTKNLFVVDASIVPSLFTGNPQGPIMAMAEQAVTKILALAGGP</sequence>
<dbReference type="AlphaFoldDB" id="A0A4Y7Q0E4"/>
<dbReference type="InterPro" id="IPR036188">
    <property type="entry name" value="FAD/NAD-bd_sf"/>
</dbReference>
<protein>
    <submittedName>
        <fullName evidence="6">Cellobiose dehydrogenase</fullName>
    </submittedName>
</protein>
<feature type="domain" description="Glucose-methanol-choline oxidoreductase N-terminal" evidence="5">
    <location>
        <begin position="480"/>
        <end position="494"/>
    </location>
</feature>
<feature type="signal peptide" evidence="3">
    <location>
        <begin position="1"/>
        <end position="19"/>
    </location>
</feature>
<evidence type="ECO:0000256" key="3">
    <source>
        <dbReference type="SAM" id="SignalP"/>
    </source>
</evidence>
<dbReference type="InterPro" id="IPR015920">
    <property type="entry name" value="Cellobiose_DH-like_cyt"/>
</dbReference>
<dbReference type="PROSITE" id="PS00623">
    <property type="entry name" value="GMC_OXRED_1"/>
    <property type="match status" value="1"/>
</dbReference>
<dbReference type="GO" id="GO:0016614">
    <property type="term" value="F:oxidoreductase activity, acting on CH-OH group of donors"/>
    <property type="evidence" value="ECO:0007669"/>
    <property type="project" value="InterPro"/>
</dbReference>
<dbReference type="OrthoDB" id="413885at2759"/>
<dbReference type="Pfam" id="PF16010">
    <property type="entry name" value="CDH-cyt"/>
    <property type="match status" value="1"/>
</dbReference>
<keyword evidence="3" id="KW-0732">Signal</keyword>
<evidence type="ECO:0000259" key="5">
    <source>
        <dbReference type="PROSITE" id="PS00624"/>
    </source>
</evidence>
<comment type="cofactor">
    <cofactor evidence="1">
        <name>FAD</name>
        <dbReference type="ChEBI" id="CHEBI:57692"/>
    </cofactor>
</comment>
<dbReference type="InterPro" id="IPR053208">
    <property type="entry name" value="GMC_Oxidoreductase_CD"/>
</dbReference>
<comment type="similarity">
    <text evidence="2">Belongs to the GMC oxidoreductase family.</text>
</comment>
<feature type="domain" description="Glucose-methanol-choline oxidoreductase N-terminal" evidence="4">
    <location>
        <begin position="312"/>
        <end position="335"/>
    </location>
</feature>
<gene>
    <name evidence="6" type="ORF">BD410DRAFT_316022</name>
</gene>
<evidence type="ECO:0000313" key="7">
    <source>
        <dbReference type="Proteomes" id="UP000294933"/>
    </source>
</evidence>
<dbReference type="Gene3D" id="3.30.410.10">
    <property type="entry name" value="Cholesterol Oxidase, domain 2"/>
    <property type="match status" value="1"/>
</dbReference>
<dbReference type="Pfam" id="PF00732">
    <property type="entry name" value="GMC_oxred_N"/>
    <property type="match status" value="1"/>
</dbReference>
<dbReference type="InterPro" id="IPR000172">
    <property type="entry name" value="GMC_OxRdtase_N"/>
</dbReference>
<feature type="chain" id="PRO_5021255317" evidence="3">
    <location>
        <begin position="20"/>
        <end position="762"/>
    </location>
</feature>
<keyword evidence="7" id="KW-1185">Reference proteome</keyword>
<evidence type="ECO:0000256" key="1">
    <source>
        <dbReference type="ARBA" id="ARBA00001974"/>
    </source>
</evidence>
<reference evidence="6 7" key="1">
    <citation type="submission" date="2018-06" db="EMBL/GenBank/DDBJ databases">
        <title>A transcriptomic atlas of mushroom development highlights an independent origin of complex multicellularity.</title>
        <authorList>
            <consortium name="DOE Joint Genome Institute"/>
            <person name="Krizsan K."/>
            <person name="Almasi E."/>
            <person name="Merenyi Z."/>
            <person name="Sahu N."/>
            <person name="Viragh M."/>
            <person name="Koszo T."/>
            <person name="Mondo S."/>
            <person name="Kiss B."/>
            <person name="Balint B."/>
            <person name="Kues U."/>
            <person name="Barry K."/>
            <person name="Hegedus J.C."/>
            <person name="Henrissat B."/>
            <person name="Johnson J."/>
            <person name="Lipzen A."/>
            <person name="Ohm R."/>
            <person name="Nagy I."/>
            <person name="Pangilinan J."/>
            <person name="Yan J."/>
            <person name="Xiong Y."/>
            <person name="Grigoriev I.V."/>
            <person name="Hibbett D.S."/>
            <person name="Nagy L.G."/>
        </authorList>
    </citation>
    <scope>NUCLEOTIDE SEQUENCE [LARGE SCALE GENOMIC DNA]</scope>
    <source>
        <strain evidence="6 7">SZMC22713</strain>
    </source>
</reference>
<accession>A0A4Y7Q0E4</accession>
<dbReference type="EMBL" id="ML170183">
    <property type="protein sequence ID" value="TDL21117.1"/>
    <property type="molecule type" value="Genomic_DNA"/>
</dbReference>
<dbReference type="SUPFAM" id="SSF49344">
    <property type="entry name" value="CBD9-like"/>
    <property type="match status" value="1"/>
</dbReference>
<name>A0A4Y7Q0E4_9AGAM</name>
<keyword evidence="2" id="KW-0285">Flavoprotein</keyword>
<dbReference type="Gene3D" id="3.50.50.60">
    <property type="entry name" value="FAD/NAD(P)-binding domain"/>
    <property type="match status" value="1"/>
</dbReference>